<evidence type="ECO:0000313" key="2">
    <source>
        <dbReference type="Proteomes" id="UP000822271"/>
    </source>
</evidence>
<dbReference type="OrthoDB" id="1442157at2"/>
<dbReference type="AlphaFoldDB" id="A0A2J0T2F9"/>
<sequence length="161" mass="18405">MPVSANLAYDLLKTVSKLEFQLRRHGDFFRKDRTGQPTSDVAWRKVQERVRKLGDDFASEVPESARARLLCQRDERPMKQMIIEENGNLVARFCPCPLDAESDAVALVEAMRQVRNNLFHGGKEDSEVDPYEEDNDWVYAATQVAIALQHALSNGRLDNRE</sequence>
<dbReference type="EMBL" id="RAUE01000004">
    <property type="protein sequence ID" value="MBA0309932.1"/>
    <property type="molecule type" value="Genomic_DNA"/>
</dbReference>
<evidence type="ECO:0000313" key="1">
    <source>
        <dbReference type="EMBL" id="MBA0309932.1"/>
    </source>
</evidence>
<name>A0A2J0T2F9_STEMA</name>
<dbReference type="RefSeq" id="WP_017354472.1">
    <property type="nucleotide sequence ID" value="NZ_CP027562.1"/>
</dbReference>
<organism evidence="1 2">
    <name type="scientific">Stenotrophomonas maltophilia</name>
    <name type="common">Pseudomonas maltophilia</name>
    <name type="synonym">Xanthomonas maltophilia</name>
    <dbReference type="NCBI Taxonomy" id="40324"/>
    <lineage>
        <taxon>Bacteria</taxon>
        <taxon>Pseudomonadati</taxon>
        <taxon>Pseudomonadota</taxon>
        <taxon>Gammaproteobacteria</taxon>
        <taxon>Lysobacterales</taxon>
        <taxon>Lysobacteraceae</taxon>
        <taxon>Stenotrophomonas</taxon>
        <taxon>Stenotrophomonas maltophilia group</taxon>
    </lineage>
</organism>
<gene>
    <name evidence="1" type="ORF">D7Y33_02715</name>
</gene>
<dbReference type="Proteomes" id="UP000822271">
    <property type="component" value="Unassembled WGS sequence"/>
</dbReference>
<accession>A0A2J0T2F9</accession>
<protein>
    <submittedName>
        <fullName evidence="1">Uncharacterized protein</fullName>
    </submittedName>
</protein>
<reference evidence="1" key="2">
    <citation type="journal article" date="2020" name="Front. Microbiol.">
        <title>Genetic Variants of the DSF Quorum Sensing System in Stenotrophomonas maltophilia Influence Virulence and Resistance Phenotypes Among Genotypically Diverse Clinical Isolates.</title>
        <authorList>
            <person name="Yero D."/>
            <person name="Huedo P."/>
            <person name="Conchillo-Sole O."/>
            <person name="Martinez-Servat S."/>
            <person name="Mamat U."/>
            <person name="Coves X."/>
            <person name="Llanas F."/>
            <person name="Roca I."/>
            <person name="Vila J."/>
            <person name="Schaible U.E."/>
            <person name="Daura X."/>
            <person name="Gibert I."/>
        </authorList>
    </citation>
    <scope>NUCLEOTIDE SEQUENCE</scope>
    <source>
        <strain evidence="1">OG156</strain>
    </source>
</reference>
<reference evidence="1" key="1">
    <citation type="submission" date="2018-09" db="EMBL/GenBank/DDBJ databases">
        <authorList>
            <person name="Groschel M."/>
            <person name="Kohl T."/>
            <person name="Conchillo-Sole O."/>
            <person name="Mamat U."/>
            <person name="Yero D."/>
            <person name="Niemann S."/>
            <person name="Daura X."/>
            <person name="Gibert I."/>
        </authorList>
    </citation>
    <scope>NUCLEOTIDE SEQUENCE</scope>
    <source>
        <strain evidence="1">OG156</strain>
    </source>
</reference>
<comment type="caution">
    <text evidence="1">The sequence shown here is derived from an EMBL/GenBank/DDBJ whole genome shotgun (WGS) entry which is preliminary data.</text>
</comment>
<proteinExistence type="predicted"/>